<gene>
    <name evidence="1" type="ORF">METZ01_LOCUS194848</name>
</gene>
<accession>A0A382DVP0</accession>
<proteinExistence type="predicted"/>
<protein>
    <submittedName>
        <fullName evidence="1">Uncharacterized protein</fullName>
    </submittedName>
</protein>
<dbReference type="EMBL" id="UINC01041140">
    <property type="protein sequence ID" value="SVB41994.1"/>
    <property type="molecule type" value="Genomic_DNA"/>
</dbReference>
<reference evidence="1" key="1">
    <citation type="submission" date="2018-05" db="EMBL/GenBank/DDBJ databases">
        <authorList>
            <person name="Lanie J.A."/>
            <person name="Ng W.-L."/>
            <person name="Kazmierczak K.M."/>
            <person name="Andrzejewski T.M."/>
            <person name="Davidsen T.M."/>
            <person name="Wayne K.J."/>
            <person name="Tettelin H."/>
            <person name="Glass J.I."/>
            <person name="Rusch D."/>
            <person name="Podicherti R."/>
            <person name="Tsui H.-C.T."/>
            <person name="Winkler M.E."/>
        </authorList>
    </citation>
    <scope>NUCLEOTIDE SEQUENCE</scope>
</reference>
<sequence>MQKMMAIQLAFGAIKILLRNRWLIPNVKKGLLDKNGEVQNMSS</sequence>
<evidence type="ECO:0000313" key="1">
    <source>
        <dbReference type="EMBL" id="SVB41994.1"/>
    </source>
</evidence>
<dbReference type="AlphaFoldDB" id="A0A382DVP0"/>
<organism evidence="1">
    <name type="scientific">marine metagenome</name>
    <dbReference type="NCBI Taxonomy" id="408172"/>
    <lineage>
        <taxon>unclassified sequences</taxon>
        <taxon>metagenomes</taxon>
        <taxon>ecological metagenomes</taxon>
    </lineage>
</organism>
<name>A0A382DVP0_9ZZZZ</name>